<dbReference type="EMBL" id="SFCI01002174">
    <property type="protein sequence ID" value="TFY74290.1"/>
    <property type="molecule type" value="Genomic_DNA"/>
</dbReference>
<dbReference type="AlphaFoldDB" id="A0A4Y9ZJD7"/>
<dbReference type="STRING" id="135208.A0A4Y9ZJD7"/>
<dbReference type="PROSITE" id="PS50280">
    <property type="entry name" value="SET"/>
    <property type="match status" value="1"/>
</dbReference>
<name>A0A4Y9ZJD7_9AGAM</name>
<organism evidence="2 3">
    <name type="scientific">Hericium alpestre</name>
    <dbReference type="NCBI Taxonomy" id="135208"/>
    <lineage>
        <taxon>Eukaryota</taxon>
        <taxon>Fungi</taxon>
        <taxon>Dikarya</taxon>
        <taxon>Basidiomycota</taxon>
        <taxon>Agaricomycotina</taxon>
        <taxon>Agaricomycetes</taxon>
        <taxon>Russulales</taxon>
        <taxon>Hericiaceae</taxon>
        <taxon>Hericium</taxon>
    </lineage>
</organism>
<accession>A0A4Y9ZJD7</accession>
<comment type="caution">
    <text evidence="2">The sequence shown here is derived from an EMBL/GenBank/DDBJ whole genome shotgun (WGS) entry which is preliminary data.</text>
</comment>
<dbReference type="Gene3D" id="2.170.270.10">
    <property type="entry name" value="SET domain"/>
    <property type="match status" value="1"/>
</dbReference>
<dbReference type="PANTHER" id="PTHR47332">
    <property type="entry name" value="SET DOMAIN-CONTAINING PROTEIN 5"/>
    <property type="match status" value="1"/>
</dbReference>
<dbReference type="InterPro" id="IPR001214">
    <property type="entry name" value="SET_dom"/>
</dbReference>
<proteinExistence type="predicted"/>
<feature type="domain" description="SET" evidence="1">
    <location>
        <begin position="80"/>
        <end position="171"/>
    </location>
</feature>
<dbReference type="PANTHER" id="PTHR47332:SF2">
    <property type="entry name" value="SET-6"/>
    <property type="match status" value="1"/>
</dbReference>
<reference evidence="2 3" key="1">
    <citation type="submission" date="2019-02" db="EMBL/GenBank/DDBJ databases">
        <title>Genome sequencing of the rare red list fungi Hericium alpestre (H. flagellum).</title>
        <authorList>
            <person name="Buettner E."/>
            <person name="Kellner H."/>
        </authorList>
    </citation>
    <scope>NUCLEOTIDE SEQUENCE [LARGE SCALE GENOMIC DNA]</scope>
    <source>
        <strain evidence="2 3">DSM 108284</strain>
    </source>
</reference>
<dbReference type="Pfam" id="PF00856">
    <property type="entry name" value="SET"/>
    <property type="match status" value="1"/>
</dbReference>
<evidence type="ECO:0000313" key="3">
    <source>
        <dbReference type="Proteomes" id="UP000298061"/>
    </source>
</evidence>
<dbReference type="CDD" id="cd20071">
    <property type="entry name" value="SET_SMYD"/>
    <property type="match status" value="1"/>
</dbReference>
<dbReference type="OrthoDB" id="265717at2759"/>
<dbReference type="Proteomes" id="UP000298061">
    <property type="component" value="Unassembled WGS sequence"/>
</dbReference>
<keyword evidence="3" id="KW-1185">Reference proteome</keyword>
<evidence type="ECO:0000259" key="1">
    <source>
        <dbReference type="PROSITE" id="PS50280"/>
    </source>
</evidence>
<sequence>MQCNASVLLTLSPRAADAPLTTVQAMRLLILQPFLMTTIPQKYEDPAECVPGSYMACMLPAGMKAALLTQPSFPHAVPTPSVLAYRVAAVAEGVMCTNMIRIEKIKLKVLVPDIPDDEKILHFSAVCEMLSCLNHSCHPNASIHFNPLSFSFKLHAVRPIPAGAEITVTYIQLIVPTTTCQAKLVHFSFTCTCTACSDPRASDKCRAELEAMPCHTPTEMFAWLLRSGRCMPADFLTHPNAHVLMLAEEEGVQDADLYTMHLEQLCIAYGMLGQHKEYLRACAQFMLLEQGAPERMRHSPLEFDGIIKSGSW</sequence>
<dbReference type="SUPFAM" id="SSF82199">
    <property type="entry name" value="SET domain"/>
    <property type="match status" value="1"/>
</dbReference>
<protein>
    <recommendedName>
        <fullName evidence="1">SET domain-containing protein</fullName>
    </recommendedName>
</protein>
<dbReference type="InterPro" id="IPR053185">
    <property type="entry name" value="SET_domain_protein"/>
</dbReference>
<gene>
    <name evidence="2" type="ORF">EWM64_g9722</name>
</gene>
<dbReference type="InterPro" id="IPR046341">
    <property type="entry name" value="SET_dom_sf"/>
</dbReference>
<evidence type="ECO:0000313" key="2">
    <source>
        <dbReference type="EMBL" id="TFY74290.1"/>
    </source>
</evidence>